<dbReference type="PANTHER" id="PTHR48050">
    <property type="entry name" value="STEROL 3-BETA-GLUCOSYLTRANSFERASE"/>
    <property type="match status" value="1"/>
</dbReference>
<dbReference type="RefSeq" id="WP_249737720.1">
    <property type="nucleotide sequence ID" value="NZ_JAKNCJ010000004.1"/>
</dbReference>
<dbReference type="Gene3D" id="3.40.50.2000">
    <property type="entry name" value="Glycogen Phosphorylase B"/>
    <property type="match status" value="2"/>
</dbReference>
<name>A0ABT0R150_9MICO</name>
<evidence type="ECO:0000313" key="3">
    <source>
        <dbReference type="Proteomes" id="UP001203761"/>
    </source>
</evidence>
<sequence>MEPFVALARAAVAAGHDVRVAAPDNSGVVADGVDLVSLGVDYSGLIETQGVSIRAALRNYRTAVKPIMRGVIVGAARAALDFRPDIIVGHPKVLSAPLIADSLGIPHVVVELVPTITPTRAFPAAGTITTDLGPLNKLSYLAASGATGMFRRELDEAARLLGVRRGRRTSPAATLLPISPALLERPDDWPPSVHITGPWVADEPAGILDPEVVAFVEGGSFVYAGFGSMAVGDAGARGHALVDAVRARGERLLVTTGLGGLEVAPDLRGDDLLVVPSAPHDLVLPRATAAVHHGGIGTVQAAMRAGVVSIVVPFIADQPFWGAMLHRRGFAPAPIPQRRLDATRVDAALDAVPQYRESVAVVSERMHTENGMAAALALFDRLG</sequence>
<gene>
    <name evidence="2" type="ORF">Bequi_09645</name>
</gene>
<dbReference type="InterPro" id="IPR010610">
    <property type="entry name" value="EryCIII-like_C"/>
</dbReference>
<feature type="domain" description="Erythromycin biosynthesis protein CIII-like C-terminal" evidence="1">
    <location>
        <begin position="275"/>
        <end position="365"/>
    </location>
</feature>
<evidence type="ECO:0000259" key="1">
    <source>
        <dbReference type="Pfam" id="PF06722"/>
    </source>
</evidence>
<keyword evidence="3" id="KW-1185">Reference proteome</keyword>
<dbReference type="Pfam" id="PF06722">
    <property type="entry name" value="EryCIII-like_C"/>
    <property type="match status" value="1"/>
</dbReference>
<dbReference type="EMBL" id="JAKNCJ010000004">
    <property type="protein sequence ID" value="MCL6423646.1"/>
    <property type="molecule type" value="Genomic_DNA"/>
</dbReference>
<dbReference type="PANTHER" id="PTHR48050:SF13">
    <property type="entry name" value="STEROL 3-BETA-GLUCOSYLTRANSFERASE UGT80A2"/>
    <property type="match status" value="1"/>
</dbReference>
<evidence type="ECO:0000313" key="2">
    <source>
        <dbReference type="EMBL" id="MCL6423646.1"/>
    </source>
</evidence>
<dbReference type="Proteomes" id="UP001203761">
    <property type="component" value="Unassembled WGS sequence"/>
</dbReference>
<dbReference type="InterPro" id="IPR050426">
    <property type="entry name" value="Glycosyltransferase_28"/>
</dbReference>
<proteinExistence type="predicted"/>
<comment type="caution">
    <text evidence="2">The sequence shown here is derived from an EMBL/GenBank/DDBJ whole genome shotgun (WGS) entry which is preliminary data.</text>
</comment>
<dbReference type="SUPFAM" id="SSF53756">
    <property type="entry name" value="UDP-Glycosyltransferase/glycogen phosphorylase"/>
    <property type="match status" value="1"/>
</dbReference>
<reference evidence="2" key="1">
    <citation type="submission" date="2022-02" db="EMBL/GenBank/DDBJ databases">
        <authorList>
            <person name="Lee M."/>
            <person name="Kim S.-J."/>
            <person name="Jung M.-Y."/>
        </authorList>
    </citation>
    <scope>NUCLEOTIDE SEQUENCE</scope>
    <source>
        <strain evidence="2">JHP9</strain>
    </source>
</reference>
<organism evidence="2 3">
    <name type="scientific">Brachybacterium equifaecis</name>
    <dbReference type="NCBI Taxonomy" id="2910770"/>
    <lineage>
        <taxon>Bacteria</taxon>
        <taxon>Bacillati</taxon>
        <taxon>Actinomycetota</taxon>
        <taxon>Actinomycetes</taxon>
        <taxon>Micrococcales</taxon>
        <taxon>Dermabacteraceae</taxon>
        <taxon>Brachybacterium</taxon>
    </lineage>
</organism>
<protein>
    <submittedName>
        <fullName evidence="2">Glycosyltransferase</fullName>
    </submittedName>
</protein>
<dbReference type="CDD" id="cd03784">
    <property type="entry name" value="GT1_Gtf-like"/>
    <property type="match status" value="1"/>
</dbReference>
<dbReference type="InterPro" id="IPR002213">
    <property type="entry name" value="UDP_glucos_trans"/>
</dbReference>
<accession>A0ABT0R150</accession>